<evidence type="ECO:0000313" key="2">
    <source>
        <dbReference type="Proteomes" id="UP001605036"/>
    </source>
</evidence>
<gene>
    <name evidence="1" type="ORF">R1flu_017926</name>
</gene>
<proteinExistence type="predicted"/>
<keyword evidence="2" id="KW-1185">Reference proteome</keyword>
<evidence type="ECO:0000313" key="1">
    <source>
        <dbReference type="EMBL" id="KAL2649798.1"/>
    </source>
</evidence>
<comment type="caution">
    <text evidence="1">The sequence shown here is derived from an EMBL/GenBank/DDBJ whole genome shotgun (WGS) entry which is preliminary data.</text>
</comment>
<reference evidence="1 2" key="1">
    <citation type="submission" date="2024-09" db="EMBL/GenBank/DDBJ databases">
        <title>Chromosome-scale assembly of Riccia fluitans.</title>
        <authorList>
            <person name="Paukszto L."/>
            <person name="Sawicki J."/>
            <person name="Karawczyk K."/>
            <person name="Piernik-Szablinska J."/>
            <person name="Szczecinska M."/>
            <person name="Mazdziarz M."/>
        </authorList>
    </citation>
    <scope>NUCLEOTIDE SEQUENCE [LARGE SCALE GENOMIC DNA]</scope>
    <source>
        <strain evidence="1">Rf_01</strain>
        <tissue evidence="1">Aerial parts of the thallus</tissue>
    </source>
</reference>
<dbReference type="EMBL" id="JBHFFA010000001">
    <property type="protein sequence ID" value="KAL2649798.1"/>
    <property type="molecule type" value="Genomic_DNA"/>
</dbReference>
<sequence length="97" mass="10175">MEIRSKDQLELIEQIENLTHFGQPTDGLTRGTSSLTLAPIATSGGRPGGNGGVPASLRVRPVGGGVGGRIFKAHTSHPNIIHISLPPKNLLPPKARI</sequence>
<dbReference type="AlphaFoldDB" id="A0ABD1ZEF2"/>
<organism evidence="1 2">
    <name type="scientific">Riccia fluitans</name>
    <dbReference type="NCBI Taxonomy" id="41844"/>
    <lineage>
        <taxon>Eukaryota</taxon>
        <taxon>Viridiplantae</taxon>
        <taxon>Streptophyta</taxon>
        <taxon>Embryophyta</taxon>
        <taxon>Marchantiophyta</taxon>
        <taxon>Marchantiopsida</taxon>
        <taxon>Marchantiidae</taxon>
        <taxon>Marchantiales</taxon>
        <taxon>Ricciaceae</taxon>
        <taxon>Riccia</taxon>
    </lineage>
</organism>
<name>A0ABD1ZEF2_9MARC</name>
<accession>A0ABD1ZEF2</accession>
<dbReference type="Proteomes" id="UP001605036">
    <property type="component" value="Unassembled WGS sequence"/>
</dbReference>
<protein>
    <submittedName>
        <fullName evidence="1">Uncharacterized protein</fullName>
    </submittedName>
</protein>